<dbReference type="Pfam" id="PF07707">
    <property type="entry name" value="BACK"/>
    <property type="match status" value="1"/>
</dbReference>
<dbReference type="InterPro" id="IPR011705">
    <property type="entry name" value="BACK"/>
</dbReference>
<accession>A0A6P8J9K6</accession>
<dbReference type="SMART" id="SM00875">
    <property type="entry name" value="BACK"/>
    <property type="match status" value="1"/>
</dbReference>
<dbReference type="Pfam" id="PF00651">
    <property type="entry name" value="BTB"/>
    <property type="match status" value="1"/>
</dbReference>
<evidence type="ECO:0000256" key="2">
    <source>
        <dbReference type="ARBA" id="ARBA00022737"/>
    </source>
</evidence>
<dbReference type="FunFam" id="1.25.40.420:FF:000001">
    <property type="entry name" value="Kelch-like family member 12"/>
    <property type="match status" value="1"/>
</dbReference>
<dbReference type="InterPro" id="IPR006652">
    <property type="entry name" value="Kelch_1"/>
</dbReference>
<dbReference type="InterPro" id="IPR015915">
    <property type="entry name" value="Kelch-typ_b-propeller"/>
</dbReference>
<dbReference type="FunCoup" id="A0A6P8J9K6">
    <property type="interactions" value="548"/>
</dbReference>
<dbReference type="PROSITE" id="PS50097">
    <property type="entry name" value="BTB"/>
    <property type="match status" value="1"/>
</dbReference>
<protein>
    <submittedName>
        <fullName evidence="5">Kelch-like protein diablo</fullName>
    </submittedName>
</protein>
<gene>
    <name evidence="5" type="primary">LOC116307425</name>
</gene>
<dbReference type="InterPro" id="IPR017096">
    <property type="entry name" value="BTB-kelch_protein"/>
</dbReference>
<dbReference type="SMART" id="SM00225">
    <property type="entry name" value="BTB"/>
    <property type="match status" value="1"/>
</dbReference>
<dbReference type="PIRSF" id="PIRSF037037">
    <property type="entry name" value="Kelch-like_protein_gigaxonin"/>
    <property type="match status" value="1"/>
</dbReference>
<dbReference type="Gene3D" id="2.120.10.80">
    <property type="entry name" value="Kelch-type beta propeller"/>
    <property type="match status" value="1"/>
</dbReference>
<evidence type="ECO:0000313" key="4">
    <source>
        <dbReference type="Proteomes" id="UP000515163"/>
    </source>
</evidence>
<sequence length="584" mass="66623">MDAEVTNFQKEIKEKYLSQLLANANQMRKSGSLCDVILRVKSKDFPAHRSVLASASLYFRGLFMSQMKEDQMFVEYNDLDSRWIEKILSFIYTGDISLTEENAADIVAIADYLIIPSLKELGTLFLQKRITHCNCFSLHVFGDKFSCKDLSVKSKEYINQNFETLCFTDGFKALDVHFVMEFFKSDEVQISKEEVIFEAIQEWIYHDLENRKQHFEKLFGCVRLLCISKYYLADYVESESLVKESDYCTNMLFKVFKSFVFSYHERRDGAPDFNVELGLPRKCLKKEEVSIVVTGGTYLTIQANKNTEAFLPSKGQWMKLTEMNYPRDEHVTVTCGDFLYAIGGYKNTHTVERYDPRINTWTEVASLPVKCSSAAAVTIDGRIYVIGGRDSFQPYNTVQCYDPEDNTWCLKAPMNVRRKAHSAVVLDGYIFAIGGMNDTYGQLGGVESYDPGQDHWRHETTMCTRRNFACATTINRKIYVIGGYEAEDMSPLSSCEVFDPDTGTWTVIPDMHVRRAAAGIATINGKIYIIGGVSEHGARADVECYDTEKQKWEVVFSMPAARAYIQCNVIKLPKRLISKLTISS</sequence>
<dbReference type="GeneID" id="116307425"/>
<evidence type="ECO:0000256" key="1">
    <source>
        <dbReference type="ARBA" id="ARBA00022441"/>
    </source>
</evidence>
<dbReference type="OrthoDB" id="6678352at2759"/>
<dbReference type="InterPro" id="IPR000210">
    <property type="entry name" value="BTB/POZ_dom"/>
</dbReference>
<dbReference type="SUPFAM" id="SSF54695">
    <property type="entry name" value="POZ domain"/>
    <property type="match status" value="1"/>
</dbReference>
<dbReference type="Gene3D" id="3.30.710.10">
    <property type="entry name" value="Potassium Channel Kv1.1, Chain A"/>
    <property type="match status" value="1"/>
</dbReference>
<feature type="domain" description="BTB" evidence="3">
    <location>
        <begin position="34"/>
        <end position="100"/>
    </location>
</feature>
<dbReference type="RefSeq" id="XP_031573540.1">
    <property type="nucleotide sequence ID" value="XM_031717680.1"/>
</dbReference>
<name>A0A6P8J9K6_ACTTE</name>
<dbReference type="InParanoid" id="A0A6P8J9K6"/>
<evidence type="ECO:0000259" key="3">
    <source>
        <dbReference type="PROSITE" id="PS50097"/>
    </source>
</evidence>
<evidence type="ECO:0000313" key="5">
    <source>
        <dbReference type="RefSeq" id="XP_031573540.1"/>
    </source>
</evidence>
<dbReference type="PRINTS" id="PR00501">
    <property type="entry name" value="KELCHREPEAT"/>
</dbReference>
<keyword evidence="4" id="KW-1185">Reference proteome</keyword>
<keyword evidence="2" id="KW-0677">Repeat</keyword>
<dbReference type="AlphaFoldDB" id="A0A6P8J9K6"/>
<dbReference type="PANTHER" id="PTHR45632">
    <property type="entry name" value="LD33804P"/>
    <property type="match status" value="1"/>
</dbReference>
<dbReference type="InterPro" id="IPR056737">
    <property type="entry name" value="Beta-prop_ATRN-MKLN-like"/>
</dbReference>
<dbReference type="KEGG" id="aten:116307425"/>
<dbReference type="SUPFAM" id="SSF117281">
    <property type="entry name" value="Kelch motif"/>
    <property type="match status" value="1"/>
</dbReference>
<proteinExistence type="predicted"/>
<reference evidence="5" key="1">
    <citation type="submission" date="2025-08" db="UniProtKB">
        <authorList>
            <consortium name="RefSeq"/>
        </authorList>
    </citation>
    <scope>IDENTIFICATION</scope>
    <source>
        <tissue evidence="5">Tentacle</tissue>
    </source>
</reference>
<dbReference type="SMART" id="SM00612">
    <property type="entry name" value="Kelch"/>
    <property type="match status" value="6"/>
</dbReference>
<dbReference type="Pfam" id="PF24981">
    <property type="entry name" value="Beta-prop_ATRN-LZTR1"/>
    <property type="match status" value="1"/>
</dbReference>
<organism evidence="4 5">
    <name type="scientific">Actinia tenebrosa</name>
    <name type="common">Australian red waratah sea anemone</name>
    <dbReference type="NCBI Taxonomy" id="6105"/>
    <lineage>
        <taxon>Eukaryota</taxon>
        <taxon>Metazoa</taxon>
        <taxon>Cnidaria</taxon>
        <taxon>Anthozoa</taxon>
        <taxon>Hexacorallia</taxon>
        <taxon>Actiniaria</taxon>
        <taxon>Actiniidae</taxon>
        <taxon>Actinia</taxon>
    </lineage>
</organism>
<keyword evidence="1" id="KW-0880">Kelch repeat</keyword>
<dbReference type="Gene3D" id="1.25.40.420">
    <property type="match status" value="1"/>
</dbReference>
<dbReference type="InterPro" id="IPR011333">
    <property type="entry name" value="SKP1/BTB/POZ_sf"/>
</dbReference>
<dbReference type="PANTHER" id="PTHR45632:SF3">
    <property type="entry name" value="KELCH-LIKE PROTEIN 32"/>
    <property type="match status" value="1"/>
</dbReference>
<dbReference type="Proteomes" id="UP000515163">
    <property type="component" value="Unplaced"/>
</dbReference>